<proteinExistence type="predicted"/>
<dbReference type="PANTHER" id="PTHR43610">
    <property type="entry name" value="BLL6696 PROTEIN"/>
    <property type="match status" value="1"/>
</dbReference>
<name>A0A5C4T2R9_9BACL</name>
<dbReference type="Pfam" id="PF13302">
    <property type="entry name" value="Acetyltransf_3"/>
    <property type="match status" value="1"/>
</dbReference>
<evidence type="ECO:0000313" key="2">
    <source>
        <dbReference type="EMBL" id="TNJ63323.1"/>
    </source>
</evidence>
<dbReference type="PANTHER" id="PTHR43610:SF1">
    <property type="entry name" value="N-ACETYLTRANSFERASE DOMAIN-CONTAINING PROTEIN"/>
    <property type="match status" value="1"/>
</dbReference>
<protein>
    <submittedName>
        <fullName evidence="2">GNAT family N-acetyltransferase</fullName>
    </submittedName>
</protein>
<dbReference type="EMBL" id="VDCQ01000045">
    <property type="protein sequence ID" value="TNJ63323.1"/>
    <property type="molecule type" value="Genomic_DNA"/>
</dbReference>
<dbReference type="Proteomes" id="UP000307943">
    <property type="component" value="Unassembled WGS sequence"/>
</dbReference>
<gene>
    <name evidence="2" type="ORF">FE784_26390</name>
</gene>
<dbReference type="GO" id="GO:0016747">
    <property type="term" value="F:acyltransferase activity, transferring groups other than amino-acyl groups"/>
    <property type="evidence" value="ECO:0007669"/>
    <property type="project" value="InterPro"/>
</dbReference>
<organism evidence="2 3">
    <name type="scientific">Paenibacillus hemerocallicola</name>
    <dbReference type="NCBI Taxonomy" id="1172614"/>
    <lineage>
        <taxon>Bacteria</taxon>
        <taxon>Bacillati</taxon>
        <taxon>Bacillota</taxon>
        <taxon>Bacilli</taxon>
        <taxon>Bacillales</taxon>
        <taxon>Paenibacillaceae</taxon>
        <taxon>Paenibacillus</taxon>
    </lineage>
</organism>
<reference evidence="2 3" key="1">
    <citation type="submission" date="2019-05" db="EMBL/GenBank/DDBJ databases">
        <title>We sequenced the genome of Paenibacillus hemerocallicola KCTC 33185 for further insight into its adaptation and study the phylogeny of Paenibacillus.</title>
        <authorList>
            <person name="Narsing Rao M.P."/>
        </authorList>
    </citation>
    <scope>NUCLEOTIDE SEQUENCE [LARGE SCALE GENOMIC DNA]</scope>
    <source>
        <strain evidence="2 3">KCTC 33185</strain>
    </source>
</reference>
<dbReference type="InterPro" id="IPR016181">
    <property type="entry name" value="Acyl_CoA_acyltransferase"/>
</dbReference>
<comment type="caution">
    <text evidence="2">The sequence shown here is derived from an EMBL/GenBank/DDBJ whole genome shotgun (WGS) entry which is preliminary data.</text>
</comment>
<dbReference type="AlphaFoldDB" id="A0A5C4T2R9"/>
<evidence type="ECO:0000313" key="3">
    <source>
        <dbReference type="Proteomes" id="UP000307943"/>
    </source>
</evidence>
<accession>A0A5C4T2R9</accession>
<feature type="domain" description="N-acetyltransferase" evidence="1">
    <location>
        <begin position="35"/>
        <end position="175"/>
    </location>
</feature>
<evidence type="ECO:0000259" key="1">
    <source>
        <dbReference type="Pfam" id="PF13302"/>
    </source>
</evidence>
<dbReference type="SUPFAM" id="SSF55729">
    <property type="entry name" value="Acyl-CoA N-acyltransferases (Nat)"/>
    <property type="match status" value="1"/>
</dbReference>
<keyword evidence="2" id="KW-0808">Transferase</keyword>
<dbReference type="OrthoDB" id="9795199at2"/>
<dbReference type="Gene3D" id="3.40.630.30">
    <property type="match status" value="1"/>
</dbReference>
<dbReference type="InterPro" id="IPR000182">
    <property type="entry name" value="GNAT_dom"/>
</dbReference>
<sequence>MSKKWPCAALFKNEGQFSYRAFPYYFDTALLEGNRVRLIAASDEHLEGLFKASNHSDIWTYSPSSISKLKDLTATMNQWMRLKEQGLRYPFVIFDKSTSEIVGSTSYLDISLLNRKLEIGGTWLDPKVWRTRINTECKYLLLEYGFEEMNLVRVQFRTDTRNERSNRAIQRIGAQFEGTLRQEMIVREGYIRDSNVYSILDKEWGRVKAKLLNYLRKE</sequence>
<keyword evidence="3" id="KW-1185">Reference proteome</keyword>